<proteinExistence type="predicted"/>
<organism evidence="2 3">
    <name type="scientific">Caerostris extrusa</name>
    <name type="common">Bark spider</name>
    <name type="synonym">Caerostris bankana</name>
    <dbReference type="NCBI Taxonomy" id="172846"/>
    <lineage>
        <taxon>Eukaryota</taxon>
        <taxon>Metazoa</taxon>
        <taxon>Ecdysozoa</taxon>
        <taxon>Arthropoda</taxon>
        <taxon>Chelicerata</taxon>
        <taxon>Arachnida</taxon>
        <taxon>Araneae</taxon>
        <taxon>Araneomorphae</taxon>
        <taxon>Entelegynae</taxon>
        <taxon>Araneoidea</taxon>
        <taxon>Araneidae</taxon>
        <taxon>Caerostris</taxon>
    </lineage>
</organism>
<reference evidence="2 3" key="1">
    <citation type="submission" date="2021-06" db="EMBL/GenBank/DDBJ databases">
        <title>Caerostris extrusa draft genome.</title>
        <authorList>
            <person name="Kono N."/>
            <person name="Arakawa K."/>
        </authorList>
    </citation>
    <scope>NUCLEOTIDE SEQUENCE [LARGE SCALE GENOMIC DNA]</scope>
</reference>
<gene>
    <name evidence="2" type="ORF">CEXT_521951</name>
</gene>
<dbReference type="Proteomes" id="UP001054945">
    <property type="component" value="Unassembled WGS sequence"/>
</dbReference>
<name>A0AAV4SNB3_CAEEX</name>
<dbReference type="AlphaFoldDB" id="A0AAV4SNB3"/>
<feature type="region of interest" description="Disordered" evidence="1">
    <location>
        <begin position="1"/>
        <end position="26"/>
    </location>
</feature>
<evidence type="ECO:0000256" key="1">
    <source>
        <dbReference type="SAM" id="MobiDB-lite"/>
    </source>
</evidence>
<protein>
    <submittedName>
        <fullName evidence="2">Uncharacterized protein</fullName>
    </submittedName>
</protein>
<evidence type="ECO:0000313" key="3">
    <source>
        <dbReference type="Proteomes" id="UP001054945"/>
    </source>
</evidence>
<keyword evidence="3" id="KW-1185">Reference proteome</keyword>
<comment type="caution">
    <text evidence="2">The sequence shown here is derived from an EMBL/GenBank/DDBJ whole genome shotgun (WGS) entry which is preliminary data.</text>
</comment>
<dbReference type="EMBL" id="BPLR01009802">
    <property type="protein sequence ID" value="GIY34741.1"/>
    <property type="molecule type" value="Genomic_DNA"/>
</dbReference>
<evidence type="ECO:0000313" key="2">
    <source>
        <dbReference type="EMBL" id="GIY34741.1"/>
    </source>
</evidence>
<sequence length="115" mass="13647">MIQLNNYKNGKSVAHVLDKRQEKPERRSGITMNLESRNDEMRFLVSTTGLWWRAERREGAEAICSKWRKREGTRKCGFDGERNVVFFSFPNRQNRKSLEMRKWSKVVYSDAMIAD</sequence>
<feature type="compositionally biased region" description="Basic and acidic residues" evidence="1">
    <location>
        <begin position="16"/>
        <end position="26"/>
    </location>
</feature>
<accession>A0AAV4SNB3</accession>